<dbReference type="OrthoDB" id="272985at2759"/>
<comment type="caution">
    <text evidence="1">The sequence shown here is derived from an EMBL/GenBank/DDBJ whole genome shotgun (WGS) entry which is preliminary data.</text>
</comment>
<accession>A0A6G0Z3K5</accession>
<name>A0A6G0Z3K5_APHCR</name>
<keyword evidence="1" id="KW-0067">ATP-binding</keyword>
<protein>
    <submittedName>
        <fullName evidence="1">ATP-dependent DNA helicase PIF1-like</fullName>
    </submittedName>
</protein>
<organism evidence="1 2">
    <name type="scientific">Aphis craccivora</name>
    <name type="common">Cowpea aphid</name>
    <dbReference type="NCBI Taxonomy" id="307492"/>
    <lineage>
        <taxon>Eukaryota</taxon>
        <taxon>Metazoa</taxon>
        <taxon>Ecdysozoa</taxon>
        <taxon>Arthropoda</taxon>
        <taxon>Hexapoda</taxon>
        <taxon>Insecta</taxon>
        <taxon>Pterygota</taxon>
        <taxon>Neoptera</taxon>
        <taxon>Paraneoptera</taxon>
        <taxon>Hemiptera</taxon>
        <taxon>Sternorrhyncha</taxon>
        <taxon>Aphidomorpha</taxon>
        <taxon>Aphidoidea</taxon>
        <taxon>Aphididae</taxon>
        <taxon>Aphidini</taxon>
        <taxon>Aphis</taxon>
        <taxon>Aphis</taxon>
    </lineage>
</organism>
<keyword evidence="1" id="KW-0347">Helicase</keyword>
<keyword evidence="1" id="KW-0378">Hydrolase</keyword>
<proteinExistence type="predicted"/>
<sequence length="91" mass="10673">MYVYLCSVCQIYSKFWIANIFNNFQKIIYNLITILKIDTPIILLWNLNALKLCNATILNGKFEGQVVLLSRIPMIPSDLPISFRRMQFSIR</sequence>
<gene>
    <name evidence="1" type="ORF">FWK35_00009315</name>
</gene>
<reference evidence="1 2" key="1">
    <citation type="submission" date="2019-08" db="EMBL/GenBank/DDBJ databases">
        <title>Whole genome of Aphis craccivora.</title>
        <authorList>
            <person name="Voronova N.V."/>
            <person name="Shulinski R.S."/>
            <person name="Bandarenka Y.V."/>
            <person name="Zhorov D.G."/>
            <person name="Warner D."/>
        </authorList>
    </citation>
    <scope>NUCLEOTIDE SEQUENCE [LARGE SCALE GENOMIC DNA]</scope>
    <source>
        <strain evidence="1">180601</strain>
        <tissue evidence="1">Whole Body</tissue>
    </source>
</reference>
<dbReference type="EMBL" id="VUJU01001542">
    <property type="protein sequence ID" value="KAF0764823.1"/>
    <property type="molecule type" value="Genomic_DNA"/>
</dbReference>
<keyword evidence="1" id="KW-0547">Nucleotide-binding</keyword>
<dbReference type="AlphaFoldDB" id="A0A6G0Z3K5"/>
<dbReference type="Proteomes" id="UP000478052">
    <property type="component" value="Unassembled WGS sequence"/>
</dbReference>
<dbReference type="GO" id="GO:0004386">
    <property type="term" value="F:helicase activity"/>
    <property type="evidence" value="ECO:0007669"/>
    <property type="project" value="UniProtKB-KW"/>
</dbReference>
<keyword evidence="2" id="KW-1185">Reference proteome</keyword>
<evidence type="ECO:0000313" key="2">
    <source>
        <dbReference type="Proteomes" id="UP000478052"/>
    </source>
</evidence>
<evidence type="ECO:0000313" key="1">
    <source>
        <dbReference type="EMBL" id="KAF0764823.1"/>
    </source>
</evidence>